<dbReference type="Pfam" id="PF08937">
    <property type="entry name" value="ThsB_TIR"/>
    <property type="match status" value="1"/>
</dbReference>
<proteinExistence type="predicted"/>
<dbReference type="AlphaFoldDB" id="A0A812L3B5"/>
<dbReference type="OrthoDB" id="10554481at2759"/>
<feature type="compositionally biased region" description="Basic and acidic residues" evidence="1">
    <location>
        <begin position="385"/>
        <end position="413"/>
    </location>
</feature>
<evidence type="ECO:0000256" key="1">
    <source>
        <dbReference type="SAM" id="MobiDB-lite"/>
    </source>
</evidence>
<organism evidence="3 4">
    <name type="scientific">Symbiodinium pilosum</name>
    <name type="common">Dinoflagellate</name>
    <dbReference type="NCBI Taxonomy" id="2952"/>
    <lineage>
        <taxon>Eukaryota</taxon>
        <taxon>Sar</taxon>
        <taxon>Alveolata</taxon>
        <taxon>Dinophyceae</taxon>
        <taxon>Suessiales</taxon>
        <taxon>Symbiodiniaceae</taxon>
        <taxon>Symbiodinium</taxon>
    </lineage>
</organism>
<dbReference type="Proteomes" id="UP000649617">
    <property type="component" value="Unassembled WGS sequence"/>
</dbReference>
<accession>A0A812L3B5</accession>
<comment type="caution">
    <text evidence="3">The sequence shown here is derived from an EMBL/GenBank/DDBJ whole genome shotgun (WGS) entry which is preliminary data.</text>
</comment>
<dbReference type="Gene3D" id="3.40.50.10140">
    <property type="entry name" value="Toll/interleukin-1 receptor homology (TIR) domain"/>
    <property type="match status" value="1"/>
</dbReference>
<gene>
    <name evidence="3" type="ORF">SPIL2461_LOCUS3966</name>
</gene>
<feature type="domain" description="Thoeris protein ThsB TIR-like" evidence="2">
    <location>
        <begin position="20"/>
        <end position="105"/>
    </location>
</feature>
<keyword evidence="4" id="KW-1185">Reference proteome</keyword>
<dbReference type="InterPro" id="IPR035897">
    <property type="entry name" value="Toll_tir_struct_dom_sf"/>
</dbReference>
<protein>
    <recommendedName>
        <fullName evidence="2">Thoeris protein ThsB TIR-like domain-containing protein</fullName>
    </recommendedName>
</protein>
<evidence type="ECO:0000313" key="4">
    <source>
        <dbReference type="Proteomes" id="UP000649617"/>
    </source>
</evidence>
<dbReference type="SUPFAM" id="SSF52200">
    <property type="entry name" value="Toll/Interleukin receptor TIR domain"/>
    <property type="match status" value="1"/>
</dbReference>
<reference evidence="3" key="1">
    <citation type="submission" date="2021-02" db="EMBL/GenBank/DDBJ databases">
        <authorList>
            <person name="Dougan E. K."/>
            <person name="Rhodes N."/>
            <person name="Thang M."/>
            <person name="Chan C."/>
        </authorList>
    </citation>
    <scope>NUCLEOTIDE SEQUENCE</scope>
</reference>
<evidence type="ECO:0000259" key="2">
    <source>
        <dbReference type="Pfam" id="PF08937"/>
    </source>
</evidence>
<name>A0A812L3B5_SYMPI</name>
<sequence>MALVMSMLRLMQSSRPYGVFISHHKRAAGTLARWFKIMLSEKMNERIFLDSDDVEYLETIIDITSAGTENLLVLITSETLSRVWCAAEVSSAWSSGTNIVLVACDGCGVTHEDIEAIPSVWTEEQRTTLTNIGVSFQSVKDAYLGLLAKPVVTLDRRGADLQEHELAAQRVLGLCTGISRNLARMISPGTNSNDLASFDNPGLVMLGDIQGSEQGSCCRVIQLLLQRQLEEQICLLNPDLAALDMKSLHIIVKGAKAVLVILTQGILEHAPFAACLTACAVSDAELIPVRADESFLYPDPLFWENLVAETFFTERYLASCGTELATVKATYTLLFNMLALKFTSHGTESIQTTEIHLMCGRILPLMRPDAQPPSIQVSKSFKRNSGRESRRDSIRISIRESFRRNTSKRDSESTHGTGTPNDKEDVEVEEAF</sequence>
<dbReference type="EMBL" id="CAJNIZ010005036">
    <property type="protein sequence ID" value="CAE7238214.1"/>
    <property type="molecule type" value="Genomic_DNA"/>
</dbReference>
<dbReference type="InterPro" id="IPR015032">
    <property type="entry name" value="ThsB__TIR-like_domain"/>
</dbReference>
<feature type="region of interest" description="Disordered" evidence="1">
    <location>
        <begin position="369"/>
        <end position="432"/>
    </location>
</feature>
<evidence type="ECO:0000313" key="3">
    <source>
        <dbReference type="EMBL" id="CAE7238214.1"/>
    </source>
</evidence>